<protein>
    <recommendedName>
        <fullName evidence="10">COBRA C-terminal domain-containing protein</fullName>
    </recommendedName>
</protein>
<evidence type="ECO:0000256" key="3">
    <source>
        <dbReference type="ARBA" id="ARBA00022475"/>
    </source>
</evidence>
<keyword evidence="4" id="KW-0336">GPI-anchor</keyword>
<keyword evidence="7" id="KW-0325">Glycoprotein</keyword>
<dbReference type="InterPro" id="IPR056900">
    <property type="entry name" value="COB_C"/>
</dbReference>
<dbReference type="GO" id="GO:0098552">
    <property type="term" value="C:side of membrane"/>
    <property type="evidence" value="ECO:0007669"/>
    <property type="project" value="UniProtKB-KW"/>
</dbReference>
<keyword evidence="6" id="KW-0472">Membrane</keyword>
<comment type="caution">
    <text evidence="11">The sequence shown here is derived from an EMBL/GenBank/DDBJ whole genome shotgun (WGS) entry which is preliminary data.</text>
</comment>
<proteinExistence type="inferred from homology"/>
<keyword evidence="8" id="KW-0449">Lipoprotein</keyword>
<dbReference type="EMBL" id="BSYO01000006">
    <property type="protein sequence ID" value="GMH05717.1"/>
    <property type="molecule type" value="Genomic_DNA"/>
</dbReference>
<reference evidence="11" key="1">
    <citation type="submission" date="2023-05" db="EMBL/GenBank/DDBJ databases">
        <title>Nepenthes gracilis genome sequencing.</title>
        <authorList>
            <person name="Fukushima K."/>
        </authorList>
    </citation>
    <scope>NUCLEOTIDE SEQUENCE</scope>
    <source>
        <strain evidence="11">SING2019-196</strain>
    </source>
</reference>
<dbReference type="InterPro" id="IPR006918">
    <property type="entry name" value="COBRA_pln"/>
</dbReference>
<dbReference type="AlphaFoldDB" id="A0AAD3S811"/>
<evidence type="ECO:0000256" key="4">
    <source>
        <dbReference type="ARBA" id="ARBA00022622"/>
    </source>
</evidence>
<sequence length="681" mass="75505">MKPPQAAAPLYFLLLLLLVSASMILCRAQDYDEFGDPKKAGASTIFGSGSESGADDPTVPKELDSCDGIYVAYNFIAREKTYPHVKNVSAQSWAFRSQLQLVNMGATELKSWKVFVGFQYDEILVSADGGVLINGDEFPAQVGNNGTTLAGYPQSDLKTGIETAGDMSQMSVNVELKGTQFGLKNGTPLPKTIKLIDEGFTCPKPTMHKKNMYMCCRKDKKYRSKRTKTKYAARKYGDLNIMYDVLQAYGNNYLAQVTVDNDHQLGRLDHWNLTWEWMRGEFIYAMRGAFTHEMDPSECIYGAAGLYYQDMDFSKVNCQRKPVISDLPRERKDDEKVGKLPYCCRNGTILPKTMNESEAMSVFQLQVFKLPPDLNRTSLYPPQNWKINGVLNPLYKCGPPVRVDPTEFPDPSGLDARSIAIASWQVVCNISRPKNKPSSCCVSFSGYYNGSVIPCNTCACGCGEQTRRCNAKAPAMLLPAEALLVPFDNRTEKAKAWAKIKHLPIYDPLPCPDNCGVSINWHVDSDYKNGWTARITLFNWGEMPFGDWFTAVQMGKAFQGYEKAYSFNGTILPDQNNTVLLQGLPGLNYLIAETNGSRPADPRVPGKQQSVISFTKKLQWGLDIPGGDGFPTSVLFNGEECALPKGIPSKSGSRRSTPMIGLLPFLSISAVALVFMSNEIL</sequence>
<evidence type="ECO:0000256" key="1">
    <source>
        <dbReference type="ARBA" id="ARBA00004609"/>
    </source>
</evidence>
<comment type="similarity">
    <text evidence="2">Belongs to the COBRA family.</text>
</comment>
<evidence type="ECO:0000313" key="12">
    <source>
        <dbReference type="Proteomes" id="UP001279734"/>
    </source>
</evidence>
<organism evidence="11 12">
    <name type="scientific">Nepenthes gracilis</name>
    <name type="common">Slender pitcher plant</name>
    <dbReference type="NCBI Taxonomy" id="150966"/>
    <lineage>
        <taxon>Eukaryota</taxon>
        <taxon>Viridiplantae</taxon>
        <taxon>Streptophyta</taxon>
        <taxon>Embryophyta</taxon>
        <taxon>Tracheophyta</taxon>
        <taxon>Spermatophyta</taxon>
        <taxon>Magnoliopsida</taxon>
        <taxon>eudicotyledons</taxon>
        <taxon>Gunneridae</taxon>
        <taxon>Pentapetalae</taxon>
        <taxon>Caryophyllales</taxon>
        <taxon>Nepenthaceae</taxon>
        <taxon>Nepenthes</taxon>
    </lineage>
</organism>
<gene>
    <name evidence="11" type="ORF">Nepgr_007557</name>
</gene>
<feature type="domain" description="COBRA C-terminal" evidence="10">
    <location>
        <begin position="439"/>
        <end position="648"/>
    </location>
</feature>
<dbReference type="Pfam" id="PF04833">
    <property type="entry name" value="COBRA"/>
    <property type="match status" value="1"/>
</dbReference>
<evidence type="ECO:0000256" key="9">
    <source>
        <dbReference type="SAM" id="SignalP"/>
    </source>
</evidence>
<keyword evidence="5 9" id="KW-0732">Signal</keyword>
<evidence type="ECO:0000256" key="2">
    <source>
        <dbReference type="ARBA" id="ARBA00005507"/>
    </source>
</evidence>
<name>A0AAD3S811_NEPGR</name>
<evidence type="ECO:0000256" key="8">
    <source>
        <dbReference type="ARBA" id="ARBA00023288"/>
    </source>
</evidence>
<dbReference type="PANTHER" id="PTHR31052">
    <property type="entry name" value="COBRA-LIKE PROTEIN 7"/>
    <property type="match status" value="1"/>
</dbReference>
<dbReference type="Proteomes" id="UP001279734">
    <property type="component" value="Unassembled WGS sequence"/>
</dbReference>
<evidence type="ECO:0000259" key="10">
    <source>
        <dbReference type="Pfam" id="PF25079"/>
    </source>
</evidence>
<dbReference type="Pfam" id="PF25079">
    <property type="entry name" value="COB_C"/>
    <property type="match status" value="1"/>
</dbReference>
<dbReference type="GO" id="GO:0010215">
    <property type="term" value="P:cellulose microfibril organization"/>
    <property type="evidence" value="ECO:0007669"/>
    <property type="project" value="InterPro"/>
</dbReference>
<evidence type="ECO:0000256" key="7">
    <source>
        <dbReference type="ARBA" id="ARBA00023180"/>
    </source>
</evidence>
<dbReference type="GO" id="GO:0005886">
    <property type="term" value="C:plasma membrane"/>
    <property type="evidence" value="ECO:0007669"/>
    <property type="project" value="UniProtKB-SubCell"/>
</dbReference>
<accession>A0AAD3S811</accession>
<evidence type="ECO:0000256" key="6">
    <source>
        <dbReference type="ARBA" id="ARBA00023136"/>
    </source>
</evidence>
<evidence type="ECO:0000313" key="11">
    <source>
        <dbReference type="EMBL" id="GMH05717.1"/>
    </source>
</evidence>
<keyword evidence="3" id="KW-1003">Cell membrane</keyword>
<keyword evidence="12" id="KW-1185">Reference proteome</keyword>
<comment type="subcellular location">
    <subcellularLocation>
        <location evidence="1">Cell membrane</location>
        <topology evidence="1">Lipid-anchor</topology>
        <topology evidence="1">GPI-anchor</topology>
    </subcellularLocation>
</comment>
<evidence type="ECO:0000256" key="5">
    <source>
        <dbReference type="ARBA" id="ARBA00022729"/>
    </source>
</evidence>
<dbReference type="PANTHER" id="PTHR31052:SF2">
    <property type="entry name" value="COBRA-LIKE PROTEIN 10"/>
    <property type="match status" value="1"/>
</dbReference>
<feature type="signal peptide" evidence="9">
    <location>
        <begin position="1"/>
        <end position="28"/>
    </location>
</feature>
<feature type="chain" id="PRO_5042043730" description="COBRA C-terminal domain-containing protein" evidence="9">
    <location>
        <begin position="29"/>
        <end position="681"/>
    </location>
</feature>